<dbReference type="EMBL" id="CM044708">
    <property type="protein sequence ID" value="KAI5649274.1"/>
    <property type="molecule type" value="Genomic_DNA"/>
</dbReference>
<sequence length="702" mass="77684">MGENDLTTTVTYCLKDYLLSVLYMSFQNSMCTTMQRKLQYMNFITNLPPRNINMHNIKRQAPGFVNMYHSRALKEVPLVSSNIKARFCIKIGQLDQSTLKHIPKEKSLDQLNKFGGVQGIATYLKSDEDDGINSDDIFHRREAYGTNAYNHRAAKSLSDFVHEAFEDPAINIFLVFTTMALVFDIKGQGLEEGIYDGGIILIAAFLVISISFINNLRHNRKLYKYSTDLKNNIPVEVVRNGRRQHILISEIAAGDVVFLKIDDEIPADGLFMDGTSLRVDESSLNGKSVPVEINLSQNPFLLSGTKVIDGYGEMLVTSVGINTTWGEMLCSFNCNSNERKMSEAQTNKLSSAVGEVGFGNTFLAFVAGLSLARDYAIEKKQQKLKEHGVLMNPYSSIASSISRNVFGMGNFMTKLLKIDQETSSQCVLPPKPLLIGTPSESGVFPVILLIHGYLLCNSFYSQLVQHISSHGFIVIAPQLYSMAGPDTTEEIKSTASITNWLSEGLEHFLPANVQPNLRKLALAGHSRGGKVAFAVALGKAVTSLKFSALIGIDPVDGIEKGKQRIPPILSYIPRSFNLDMAVSVIGSGLGDLKRNFFFPPCAPKGVNHENFYNECRKPACYFVAKNYGHLDMLDDDTAGFRGKATYLLSTNGKSRSPMRRFVGGIIVAFLRTYLQGNSRDLEAIRDGEVTSPVELQKVDFLT</sequence>
<accession>A0ACB9ZQ99</accession>
<protein>
    <submittedName>
        <fullName evidence="1">Uncharacterized protein</fullName>
    </submittedName>
</protein>
<comment type="caution">
    <text evidence="1">The sequence shown here is derived from an EMBL/GenBank/DDBJ whole genome shotgun (WGS) entry which is preliminary data.</text>
</comment>
<proteinExistence type="predicted"/>
<organism evidence="1 2">
    <name type="scientific">Catharanthus roseus</name>
    <name type="common">Madagascar periwinkle</name>
    <name type="synonym">Vinca rosea</name>
    <dbReference type="NCBI Taxonomy" id="4058"/>
    <lineage>
        <taxon>Eukaryota</taxon>
        <taxon>Viridiplantae</taxon>
        <taxon>Streptophyta</taxon>
        <taxon>Embryophyta</taxon>
        <taxon>Tracheophyta</taxon>
        <taxon>Spermatophyta</taxon>
        <taxon>Magnoliopsida</taxon>
        <taxon>eudicotyledons</taxon>
        <taxon>Gunneridae</taxon>
        <taxon>Pentapetalae</taxon>
        <taxon>asterids</taxon>
        <taxon>lamiids</taxon>
        <taxon>Gentianales</taxon>
        <taxon>Apocynaceae</taxon>
        <taxon>Rauvolfioideae</taxon>
        <taxon>Vinceae</taxon>
        <taxon>Catharanthinae</taxon>
        <taxon>Catharanthus</taxon>
    </lineage>
</organism>
<name>A0ACB9ZQ99_CATRO</name>
<gene>
    <name evidence="1" type="ORF">M9H77_35279</name>
</gene>
<keyword evidence="2" id="KW-1185">Reference proteome</keyword>
<dbReference type="Proteomes" id="UP001060085">
    <property type="component" value="Linkage Group LG08"/>
</dbReference>
<evidence type="ECO:0000313" key="2">
    <source>
        <dbReference type="Proteomes" id="UP001060085"/>
    </source>
</evidence>
<reference evidence="2" key="1">
    <citation type="journal article" date="2023" name="Nat. Plants">
        <title>Single-cell RNA sequencing provides a high-resolution roadmap for understanding the multicellular compartmentation of specialized metabolism.</title>
        <authorList>
            <person name="Sun S."/>
            <person name="Shen X."/>
            <person name="Li Y."/>
            <person name="Li Y."/>
            <person name="Wang S."/>
            <person name="Li R."/>
            <person name="Zhang H."/>
            <person name="Shen G."/>
            <person name="Guo B."/>
            <person name="Wei J."/>
            <person name="Xu J."/>
            <person name="St-Pierre B."/>
            <person name="Chen S."/>
            <person name="Sun C."/>
        </authorList>
    </citation>
    <scope>NUCLEOTIDE SEQUENCE [LARGE SCALE GENOMIC DNA]</scope>
</reference>
<evidence type="ECO:0000313" key="1">
    <source>
        <dbReference type="EMBL" id="KAI5649274.1"/>
    </source>
</evidence>